<protein>
    <recommendedName>
        <fullName evidence="4">Tripartite tricarboxylate transporter TctB family protein</fullName>
    </recommendedName>
</protein>
<comment type="caution">
    <text evidence="2">The sequence shown here is derived from an EMBL/GenBank/DDBJ whole genome shotgun (WGS) entry which is preliminary data.</text>
</comment>
<keyword evidence="1" id="KW-0812">Transmembrane</keyword>
<gene>
    <name evidence="2" type="ORF">ACFS27_20225</name>
</gene>
<sequence>MTRLLGLARNPESWAYVLLAAVGLVALVDGAVLAAQAAWTGPRSAAGWFIGVTGAVLVLLVALSLRQDARGAGESVVSELATDIIHEEEDAGRAVDDRIGIEAEPLPATRATRNLVVAGALILGWVALVQWIGFGLVTGLFCLCFIRLVARRRLWVALVAGVAIAAGLTTLFELAGVLLPAGALWYLI</sequence>
<name>A0ABW5VXB7_9MICO</name>
<accession>A0ABW5VXB7</accession>
<dbReference type="RefSeq" id="WP_377186551.1">
    <property type="nucleotide sequence ID" value="NZ_JBHUOG010000002.1"/>
</dbReference>
<dbReference type="EMBL" id="JBHUOG010000002">
    <property type="protein sequence ID" value="MFD2795900.1"/>
    <property type="molecule type" value="Genomic_DNA"/>
</dbReference>
<evidence type="ECO:0000313" key="3">
    <source>
        <dbReference type="Proteomes" id="UP001597479"/>
    </source>
</evidence>
<reference evidence="3" key="1">
    <citation type="journal article" date="2019" name="Int. J. Syst. Evol. Microbiol.">
        <title>The Global Catalogue of Microorganisms (GCM) 10K type strain sequencing project: providing services to taxonomists for standard genome sequencing and annotation.</title>
        <authorList>
            <consortium name="The Broad Institute Genomics Platform"/>
            <consortium name="The Broad Institute Genome Sequencing Center for Infectious Disease"/>
            <person name="Wu L."/>
            <person name="Ma J."/>
        </authorList>
    </citation>
    <scope>NUCLEOTIDE SEQUENCE [LARGE SCALE GENOMIC DNA]</scope>
    <source>
        <strain evidence="3">CCM 7044</strain>
    </source>
</reference>
<evidence type="ECO:0000256" key="1">
    <source>
        <dbReference type="SAM" id="Phobius"/>
    </source>
</evidence>
<dbReference type="Proteomes" id="UP001597479">
    <property type="component" value="Unassembled WGS sequence"/>
</dbReference>
<keyword evidence="1" id="KW-1133">Transmembrane helix</keyword>
<feature type="transmembrane region" description="Helical" evidence="1">
    <location>
        <begin position="115"/>
        <end position="148"/>
    </location>
</feature>
<evidence type="ECO:0008006" key="4">
    <source>
        <dbReference type="Google" id="ProtNLM"/>
    </source>
</evidence>
<evidence type="ECO:0000313" key="2">
    <source>
        <dbReference type="EMBL" id="MFD2795900.1"/>
    </source>
</evidence>
<proteinExistence type="predicted"/>
<feature type="transmembrane region" description="Helical" evidence="1">
    <location>
        <begin position="44"/>
        <end position="65"/>
    </location>
</feature>
<keyword evidence="1" id="KW-0472">Membrane</keyword>
<organism evidence="2 3">
    <name type="scientific">Promicromonospora vindobonensis</name>
    <dbReference type="NCBI Taxonomy" id="195748"/>
    <lineage>
        <taxon>Bacteria</taxon>
        <taxon>Bacillati</taxon>
        <taxon>Actinomycetota</taxon>
        <taxon>Actinomycetes</taxon>
        <taxon>Micrococcales</taxon>
        <taxon>Promicromonosporaceae</taxon>
        <taxon>Promicromonospora</taxon>
    </lineage>
</organism>
<keyword evidence="3" id="KW-1185">Reference proteome</keyword>
<feature type="transmembrane region" description="Helical" evidence="1">
    <location>
        <begin position="154"/>
        <end position="187"/>
    </location>
</feature>